<evidence type="ECO:0000313" key="5">
    <source>
        <dbReference type="EMBL" id="RKD73473.1"/>
    </source>
</evidence>
<name>A0A419V4R3_9BACL</name>
<dbReference type="PANTHER" id="PTHR11104">
    <property type="entry name" value="AMINOGLYCOSIDE N3-ACETYLTRANSFERASE"/>
    <property type="match status" value="1"/>
</dbReference>
<keyword evidence="4" id="KW-0046">Antibiotic resistance</keyword>
<proteinExistence type="inferred from homology"/>
<keyword evidence="2 4" id="KW-0808">Transferase</keyword>
<dbReference type="OrthoDB" id="7330654at2"/>
<evidence type="ECO:0000256" key="1">
    <source>
        <dbReference type="ARBA" id="ARBA00006383"/>
    </source>
</evidence>
<dbReference type="RefSeq" id="WP_120192963.1">
    <property type="nucleotide sequence ID" value="NZ_RAPK01000008.1"/>
</dbReference>
<reference evidence="5 6" key="1">
    <citation type="submission" date="2018-09" db="EMBL/GenBank/DDBJ databases">
        <title>Genomic Encyclopedia of Archaeal and Bacterial Type Strains, Phase II (KMG-II): from individual species to whole genera.</title>
        <authorList>
            <person name="Goeker M."/>
        </authorList>
    </citation>
    <scope>NUCLEOTIDE SEQUENCE [LARGE SCALE GENOMIC DNA]</scope>
    <source>
        <strain evidence="5 6">DSM 17008</strain>
    </source>
</reference>
<dbReference type="GO" id="GO:0046353">
    <property type="term" value="F:aminoglycoside 3-N-acetyltransferase activity"/>
    <property type="evidence" value="ECO:0007669"/>
    <property type="project" value="UniProtKB-EC"/>
</dbReference>
<comment type="caution">
    <text evidence="5">The sequence shown here is derived from an EMBL/GenBank/DDBJ whole genome shotgun (WGS) entry which is preliminary data.</text>
</comment>
<protein>
    <recommendedName>
        <fullName evidence="4">Aminoglycoside N(3)-acetyltransferase</fullName>
        <ecNumber evidence="4">2.3.1.-</ecNumber>
    </recommendedName>
</protein>
<dbReference type="SUPFAM" id="SSF110710">
    <property type="entry name" value="TTHA0583/YokD-like"/>
    <property type="match status" value="1"/>
</dbReference>
<evidence type="ECO:0000313" key="6">
    <source>
        <dbReference type="Proteomes" id="UP000285120"/>
    </source>
</evidence>
<evidence type="ECO:0000256" key="3">
    <source>
        <dbReference type="ARBA" id="ARBA00023315"/>
    </source>
</evidence>
<sequence length="277" mass="31561">MTEKIDTKKKLQTRETLIEDMRSIGIEKGMTLIVHSSLSSIGWVSGGAVNVILALMDAVTEEGTLVMPTQTPMLSDPYEWNDPPVPEEWHARLKADMPGYHPAYSPSSGMGVIPETFRTFQSVRRSSHPAVSFAAWGKNKDFFMEDHPYDFALGESSPLGKLYKSGAYVLLLGVEFDSNTSFHLAEYRITYQDKIKTSHPIIENGETIWKAREDLEFREELFEELGAAFEKEEDIGFGKIGSAHIRLFKMEDSVDFAVRWFKQKDKKANKKQQKRRQ</sequence>
<dbReference type="EMBL" id="RAPK01000008">
    <property type="protein sequence ID" value="RKD73473.1"/>
    <property type="molecule type" value="Genomic_DNA"/>
</dbReference>
<dbReference type="InterPro" id="IPR003679">
    <property type="entry name" value="Amioglycoside_AcTrfase"/>
</dbReference>
<evidence type="ECO:0000256" key="2">
    <source>
        <dbReference type="ARBA" id="ARBA00022679"/>
    </source>
</evidence>
<keyword evidence="3 4" id="KW-0012">Acyltransferase</keyword>
<dbReference type="AlphaFoldDB" id="A0A419V4R3"/>
<organism evidence="5 6">
    <name type="scientific">Sinobaca qinghaiensis</name>
    <dbReference type="NCBI Taxonomy" id="342944"/>
    <lineage>
        <taxon>Bacteria</taxon>
        <taxon>Bacillati</taxon>
        <taxon>Bacillota</taxon>
        <taxon>Bacilli</taxon>
        <taxon>Bacillales</taxon>
        <taxon>Sporolactobacillaceae</taxon>
        <taxon>Sinobaca</taxon>
    </lineage>
</organism>
<dbReference type="InterPro" id="IPR028345">
    <property type="entry name" value="Antibiotic_NAT-like"/>
</dbReference>
<dbReference type="Proteomes" id="UP000285120">
    <property type="component" value="Unassembled WGS sequence"/>
</dbReference>
<dbReference type="PANTHER" id="PTHR11104:SF0">
    <property type="entry name" value="SPBETA PROPHAGE-DERIVED AMINOGLYCOSIDE N(3')-ACETYLTRANSFERASE-LIKE PROTEIN YOKD"/>
    <property type="match status" value="1"/>
</dbReference>
<keyword evidence="6" id="KW-1185">Reference proteome</keyword>
<dbReference type="EC" id="2.3.1.-" evidence="4"/>
<comment type="catalytic activity">
    <reaction evidence="4">
        <text>a 2-deoxystreptamine antibiotic + acetyl-CoA = an N(3)-acetyl-2-deoxystreptamine antibiotic + CoA + H(+)</text>
        <dbReference type="Rhea" id="RHEA:12665"/>
        <dbReference type="ChEBI" id="CHEBI:15378"/>
        <dbReference type="ChEBI" id="CHEBI:57287"/>
        <dbReference type="ChEBI" id="CHEBI:57288"/>
        <dbReference type="ChEBI" id="CHEBI:57921"/>
        <dbReference type="ChEBI" id="CHEBI:77452"/>
        <dbReference type="EC" id="2.3.1.81"/>
    </reaction>
</comment>
<dbReference type="GO" id="GO:0046677">
    <property type="term" value="P:response to antibiotic"/>
    <property type="evidence" value="ECO:0007669"/>
    <property type="project" value="UniProtKB-KW"/>
</dbReference>
<comment type="similarity">
    <text evidence="1 4">Belongs to the antibiotic N-acetyltransferase family.</text>
</comment>
<accession>A0A419V4R3</accession>
<gene>
    <name evidence="5" type="ORF">ATL39_1768</name>
</gene>
<dbReference type="Pfam" id="PF02522">
    <property type="entry name" value="Antibiotic_NAT"/>
    <property type="match status" value="1"/>
</dbReference>
<evidence type="ECO:0000256" key="4">
    <source>
        <dbReference type="RuleBase" id="RU365031"/>
    </source>
</evidence>